<comment type="subunit">
    <text evidence="3 11">Tetramer of two alpha and two beta subunits.</text>
</comment>
<reference evidence="14 15" key="1">
    <citation type="submission" date="2020-08" db="EMBL/GenBank/DDBJ databases">
        <title>Genomic Encyclopedia of Type Strains, Phase IV (KMG-IV): sequencing the most valuable type-strain genomes for metagenomic binning, comparative biology and taxonomic classification.</title>
        <authorList>
            <person name="Goeker M."/>
        </authorList>
    </citation>
    <scope>NUCLEOTIDE SEQUENCE [LARGE SCALE GENOMIC DNA]</scope>
    <source>
        <strain evidence="14 15">DSM 11590</strain>
    </source>
</reference>
<keyword evidence="15" id="KW-1185">Reference proteome</keyword>
<dbReference type="Pfam" id="PF02092">
    <property type="entry name" value="tRNA_synt_2f"/>
    <property type="match status" value="1"/>
</dbReference>
<keyword evidence="8 11" id="KW-0648">Protein biosynthesis</keyword>
<dbReference type="PANTHER" id="PTHR30075:SF2">
    <property type="entry name" value="GLYCINE--TRNA LIGASE, CHLOROPLASTIC_MITOCHONDRIAL 2"/>
    <property type="match status" value="1"/>
</dbReference>
<evidence type="ECO:0000256" key="4">
    <source>
        <dbReference type="ARBA" id="ARBA00022490"/>
    </source>
</evidence>
<proteinExistence type="inferred from homology"/>
<evidence type="ECO:0000256" key="6">
    <source>
        <dbReference type="ARBA" id="ARBA00022741"/>
    </source>
</evidence>
<keyword evidence="7 11" id="KW-0067">ATP-binding</keyword>
<dbReference type="InterPro" id="IPR015944">
    <property type="entry name" value="Gly-tRNA-synth_bsu"/>
</dbReference>
<evidence type="ECO:0000256" key="11">
    <source>
        <dbReference type="HAMAP-Rule" id="MF_00255"/>
    </source>
</evidence>
<feature type="domain" description="DALR anticodon binding" evidence="13">
    <location>
        <begin position="575"/>
        <end position="680"/>
    </location>
</feature>
<dbReference type="GO" id="GO:0006426">
    <property type="term" value="P:glycyl-tRNA aminoacylation"/>
    <property type="evidence" value="ECO:0007669"/>
    <property type="project" value="UniProtKB-UniRule"/>
</dbReference>
<evidence type="ECO:0000259" key="13">
    <source>
        <dbReference type="Pfam" id="PF05746"/>
    </source>
</evidence>
<dbReference type="NCBIfam" id="TIGR00211">
    <property type="entry name" value="glyS"/>
    <property type="match status" value="1"/>
</dbReference>
<comment type="caution">
    <text evidence="14">The sequence shown here is derived from an EMBL/GenBank/DDBJ whole genome shotgun (WGS) entry which is preliminary data.</text>
</comment>
<dbReference type="GO" id="GO:0005829">
    <property type="term" value="C:cytosol"/>
    <property type="evidence" value="ECO:0007669"/>
    <property type="project" value="TreeGrafter"/>
</dbReference>
<sequence length="688" mass="74454">MTKSLLLELLSEEIPARMQAGAAEALDRLVRDGLAKAGFDGLAGKTYVTPRRLVLTLDGLPDATPDVSEERRGPRADAPEKALQGFLTANNVTLDQCERRETPKGTFLFVTVETKGRPTVEVLKDVIEGALAAFPWPKSMRWADKPQRWVRPLQSILCLFGEEVVPVSFANRVAGNTTRGHRFHGPETVSVSGFADYAARLRNAKVRLDPEERMELIAGEAIRLAEGKGVTVKPDEGLLREVAGLVEWPVLLMGRIDDAFMDVPGEVLSTSMRAHQKYFSTLKADGTLAPYFIVVSNMITDDNGARIIAGNERVLRARLSDAKFFWDQDRKQRLDSRVDKLKERIFHARLGTDFEKVERIRALAAVIAKATGADAAQVDRAAVLAKADLSTGMVGEFPELQGVMGRYYARNDGEAEAVAEAIADHYSPLGPSDRCPTAPVSVCVALADKIDTLAGFWGIGEKPTGSKDPFALRRAALGVIRLILENGLRLPLLPVFSAAVAGHTAAFSADKAAIPGDLLEFFADRLKVFLKEQGVRHDLISAVFALGGEDDLVRLLKRVQALSGLLGSEDGANLLAAYRRAMNIVRIEDKKDGPHDGAADAAVLALDEEKALHATLSAITPQVSAALTAEDFEAAMTALSGLRGPVDAFFEKVTVNAEDPALRRNRLRLLSAIGAVMGQIADFAKVEG</sequence>
<dbReference type="EC" id="6.1.1.14" evidence="11"/>
<evidence type="ECO:0000256" key="1">
    <source>
        <dbReference type="ARBA" id="ARBA00004496"/>
    </source>
</evidence>
<evidence type="ECO:0000256" key="12">
    <source>
        <dbReference type="SAM" id="MobiDB-lite"/>
    </source>
</evidence>
<comment type="similarity">
    <text evidence="2 11">Belongs to the class-II aminoacyl-tRNA synthetase family.</text>
</comment>
<evidence type="ECO:0000313" key="14">
    <source>
        <dbReference type="EMBL" id="MBB6209294.1"/>
    </source>
</evidence>
<dbReference type="GO" id="GO:0005524">
    <property type="term" value="F:ATP binding"/>
    <property type="evidence" value="ECO:0007669"/>
    <property type="project" value="UniProtKB-UniRule"/>
</dbReference>
<dbReference type="SUPFAM" id="SSF109604">
    <property type="entry name" value="HD-domain/PDEase-like"/>
    <property type="match status" value="1"/>
</dbReference>
<keyword evidence="4 11" id="KW-0963">Cytoplasm</keyword>
<dbReference type="Proteomes" id="UP000544872">
    <property type="component" value="Unassembled WGS sequence"/>
</dbReference>
<evidence type="ECO:0000256" key="5">
    <source>
        <dbReference type="ARBA" id="ARBA00022598"/>
    </source>
</evidence>
<evidence type="ECO:0000256" key="8">
    <source>
        <dbReference type="ARBA" id="ARBA00022917"/>
    </source>
</evidence>
<keyword evidence="6 11" id="KW-0547">Nucleotide-binding</keyword>
<dbReference type="GO" id="GO:0004820">
    <property type="term" value="F:glycine-tRNA ligase activity"/>
    <property type="evidence" value="ECO:0007669"/>
    <property type="project" value="UniProtKB-UniRule"/>
</dbReference>
<dbReference type="EMBL" id="JACIIX010000002">
    <property type="protein sequence ID" value="MBB6209294.1"/>
    <property type="molecule type" value="Genomic_DNA"/>
</dbReference>
<evidence type="ECO:0000256" key="3">
    <source>
        <dbReference type="ARBA" id="ARBA00011209"/>
    </source>
</evidence>
<comment type="subcellular location">
    <subcellularLocation>
        <location evidence="1 11">Cytoplasm</location>
    </subcellularLocation>
</comment>
<keyword evidence="5 11" id="KW-0436">Ligase</keyword>
<name>A0A7W9ZFF5_NOVIT</name>
<evidence type="ECO:0000256" key="9">
    <source>
        <dbReference type="ARBA" id="ARBA00023146"/>
    </source>
</evidence>
<dbReference type="AlphaFoldDB" id="A0A7W9ZFF5"/>
<evidence type="ECO:0000313" key="15">
    <source>
        <dbReference type="Proteomes" id="UP000544872"/>
    </source>
</evidence>
<dbReference type="PROSITE" id="PS50861">
    <property type="entry name" value="AA_TRNA_LIGASE_II_GLYAB"/>
    <property type="match status" value="1"/>
</dbReference>
<evidence type="ECO:0000256" key="7">
    <source>
        <dbReference type="ARBA" id="ARBA00022840"/>
    </source>
</evidence>
<comment type="catalytic activity">
    <reaction evidence="10 11">
        <text>tRNA(Gly) + glycine + ATP = glycyl-tRNA(Gly) + AMP + diphosphate</text>
        <dbReference type="Rhea" id="RHEA:16013"/>
        <dbReference type="Rhea" id="RHEA-COMP:9664"/>
        <dbReference type="Rhea" id="RHEA-COMP:9683"/>
        <dbReference type="ChEBI" id="CHEBI:30616"/>
        <dbReference type="ChEBI" id="CHEBI:33019"/>
        <dbReference type="ChEBI" id="CHEBI:57305"/>
        <dbReference type="ChEBI" id="CHEBI:78442"/>
        <dbReference type="ChEBI" id="CHEBI:78522"/>
        <dbReference type="ChEBI" id="CHEBI:456215"/>
        <dbReference type="EC" id="6.1.1.14"/>
    </reaction>
</comment>
<organism evidence="14 15">
    <name type="scientific">Novispirillum itersonii</name>
    <name type="common">Aquaspirillum itersonii</name>
    <dbReference type="NCBI Taxonomy" id="189"/>
    <lineage>
        <taxon>Bacteria</taxon>
        <taxon>Pseudomonadati</taxon>
        <taxon>Pseudomonadota</taxon>
        <taxon>Alphaproteobacteria</taxon>
        <taxon>Rhodospirillales</taxon>
        <taxon>Novispirillaceae</taxon>
        <taxon>Novispirillum</taxon>
    </lineage>
</organism>
<dbReference type="GO" id="GO:0006420">
    <property type="term" value="P:arginyl-tRNA aminoacylation"/>
    <property type="evidence" value="ECO:0007669"/>
    <property type="project" value="InterPro"/>
</dbReference>
<feature type="region of interest" description="Disordered" evidence="12">
    <location>
        <begin position="59"/>
        <end position="78"/>
    </location>
</feature>
<dbReference type="RefSeq" id="WP_184261470.1">
    <property type="nucleotide sequence ID" value="NZ_JACIIX010000002.1"/>
</dbReference>
<evidence type="ECO:0000256" key="2">
    <source>
        <dbReference type="ARBA" id="ARBA00008226"/>
    </source>
</evidence>
<keyword evidence="9 11" id="KW-0030">Aminoacyl-tRNA synthetase</keyword>
<accession>A0A7W9ZFF5</accession>
<dbReference type="InterPro" id="IPR008909">
    <property type="entry name" value="DALR_anticod-bd"/>
</dbReference>
<dbReference type="Pfam" id="PF05746">
    <property type="entry name" value="DALR_1"/>
    <property type="match status" value="1"/>
</dbReference>
<evidence type="ECO:0000256" key="10">
    <source>
        <dbReference type="ARBA" id="ARBA00047937"/>
    </source>
</evidence>
<dbReference type="PRINTS" id="PR01045">
    <property type="entry name" value="TRNASYNTHGB"/>
</dbReference>
<dbReference type="PANTHER" id="PTHR30075">
    <property type="entry name" value="GLYCYL-TRNA SYNTHETASE"/>
    <property type="match status" value="1"/>
</dbReference>
<dbReference type="HAMAP" id="MF_00255">
    <property type="entry name" value="Gly_tRNA_synth_beta"/>
    <property type="match status" value="1"/>
</dbReference>
<dbReference type="InterPro" id="IPR006194">
    <property type="entry name" value="Gly-tRNA-synth_heterodimer"/>
</dbReference>
<dbReference type="GO" id="GO:0004814">
    <property type="term" value="F:arginine-tRNA ligase activity"/>
    <property type="evidence" value="ECO:0007669"/>
    <property type="project" value="InterPro"/>
</dbReference>
<protein>
    <recommendedName>
        <fullName evidence="11">Glycine--tRNA ligase beta subunit</fullName>
        <ecNumber evidence="11">6.1.1.14</ecNumber>
    </recommendedName>
    <alternativeName>
        <fullName evidence="11">Glycyl-tRNA synthetase beta subunit</fullName>
        <shortName evidence="11">GlyRS</shortName>
    </alternativeName>
</protein>
<feature type="compositionally biased region" description="Basic and acidic residues" evidence="12">
    <location>
        <begin position="68"/>
        <end position="78"/>
    </location>
</feature>
<dbReference type="Gene3D" id="1.10.730.10">
    <property type="entry name" value="Isoleucyl-tRNA Synthetase, Domain 1"/>
    <property type="match status" value="1"/>
</dbReference>
<gene>
    <name evidence="11" type="primary">glyS</name>
    <name evidence="14" type="ORF">FHS48_000696</name>
</gene>